<dbReference type="InterPro" id="IPR028973">
    <property type="entry name" value="PhnB-like"/>
</dbReference>
<dbReference type="InterPro" id="IPR029068">
    <property type="entry name" value="Glyas_Bleomycin-R_OHBP_Dase"/>
</dbReference>
<name>A0A9D2Q0A4_9MICO</name>
<dbReference type="PANTHER" id="PTHR33990">
    <property type="entry name" value="PROTEIN YJDN-RELATED"/>
    <property type="match status" value="1"/>
</dbReference>
<reference evidence="2" key="1">
    <citation type="journal article" date="2021" name="PeerJ">
        <title>Extensive microbial diversity within the chicken gut microbiome revealed by metagenomics and culture.</title>
        <authorList>
            <person name="Gilroy R."/>
            <person name="Ravi A."/>
            <person name="Getino M."/>
            <person name="Pursley I."/>
            <person name="Horton D.L."/>
            <person name="Alikhan N.F."/>
            <person name="Baker D."/>
            <person name="Gharbi K."/>
            <person name="Hall N."/>
            <person name="Watson M."/>
            <person name="Adriaenssens E.M."/>
            <person name="Foster-Nyarko E."/>
            <person name="Jarju S."/>
            <person name="Secka A."/>
            <person name="Antonio M."/>
            <person name="Oren A."/>
            <person name="Chaudhuri R.R."/>
            <person name="La Ragione R."/>
            <person name="Hildebrand F."/>
            <person name="Pallen M.J."/>
        </authorList>
    </citation>
    <scope>NUCLEOTIDE SEQUENCE</scope>
    <source>
        <strain evidence="2">CHK130-7132</strain>
    </source>
</reference>
<reference evidence="2" key="2">
    <citation type="submission" date="2021-04" db="EMBL/GenBank/DDBJ databases">
        <authorList>
            <person name="Gilroy R."/>
        </authorList>
    </citation>
    <scope>NUCLEOTIDE SEQUENCE</scope>
    <source>
        <strain evidence="2">CHK130-7132</strain>
    </source>
</reference>
<dbReference type="AlphaFoldDB" id="A0A9D2Q0A4"/>
<evidence type="ECO:0000313" key="2">
    <source>
        <dbReference type="EMBL" id="HJC69946.1"/>
    </source>
</evidence>
<accession>A0A9D2Q0A4</accession>
<gene>
    <name evidence="2" type="ORF">H9932_09765</name>
</gene>
<comment type="caution">
    <text evidence="2">The sequence shown here is derived from an EMBL/GenBank/DDBJ whole genome shotgun (WGS) entry which is preliminary data.</text>
</comment>
<dbReference type="CDD" id="cd06588">
    <property type="entry name" value="PhnB_like"/>
    <property type="match status" value="1"/>
</dbReference>
<dbReference type="InterPro" id="IPR004360">
    <property type="entry name" value="Glyas_Fos-R_dOase_dom"/>
</dbReference>
<dbReference type="Gene3D" id="3.10.180.10">
    <property type="entry name" value="2,3-Dihydroxybiphenyl 1,2-Dioxygenase, domain 1"/>
    <property type="match status" value="1"/>
</dbReference>
<dbReference type="SUPFAM" id="SSF54593">
    <property type="entry name" value="Glyoxalase/Bleomycin resistance protein/Dihydroxybiphenyl dioxygenase"/>
    <property type="match status" value="1"/>
</dbReference>
<evidence type="ECO:0000259" key="1">
    <source>
        <dbReference type="Pfam" id="PF00903"/>
    </source>
</evidence>
<dbReference type="EMBL" id="DWWC01000202">
    <property type="protein sequence ID" value="HJC69946.1"/>
    <property type="molecule type" value="Genomic_DNA"/>
</dbReference>
<evidence type="ECO:0000313" key="3">
    <source>
        <dbReference type="Proteomes" id="UP000823854"/>
    </source>
</evidence>
<dbReference type="Pfam" id="PF00903">
    <property type="entry name" value="Glyoxalase"/>
    <property type="match status" value="1"/>
</dbReference>
<sequence length="149" mass="16000">MPAPALYLHLPGTAAEALEFYQGVFGGEVSTSTFAEFERTDGPASAIAHGTLRGAVDLHVSDAGERDEPFRAQGLMLALLGAAEPTTLRTWFVALAEGGEVVDPLQRRAWGASDGQVRDRYGVLWLIGYEHGTDPSTETASSRTPRREV</sequence>
<dbReference type="PANTHER" id="PTHR33990:SF1">
    <property type="entry name" value="PROTEIN YJDN"/>
    <property type="match status" value="1"/>
</dbReference>
<feature type="domain" description="Glyoxalase/fosfomycin resistance/dioxygenase" evidence="1">
    <location>
        <begin position="14"/>
        <end position="125"/>
    </location>
</feature>
<dbReference type="Proteomes" id="UP000823854">
    <property type="component" value="Unassembled WGS sequence"/>
</dbReference>
<organism evidence="2 3">
    <name type="scientific">Candidatus Brachybacterium intestinipullorum</name>
    <dbReference type="NCBI Taxonomy" id="2838512"/>
    <lineage>
        <taxon>Bacteria</taxon>
        <taxon>Bacillati</taxon>
        <taxon>Actinomycetota</taxon>
        <taxon>Actinomycetes</taxon>
        <taxon>Micrococcales</taxon>
        <taxon>Dermabacteraceae</taxon>
        <taxon>Brachybacterium</taxon>
    </lineage>
</organism>
<protein>
    <submittedName>
        <fullName evidence="2">VOC family protein</fullName>
    </submittedName>
</protein>
<proteinExistence type="predicted"/>